<dbReference type="InterPro" id="IPR020422">
    <property type="entry name" value="TYR_PHOSPHATASE_DUAL_dom"/>
</dbReference>
<dbReference type="PANTHER" id="PTHR45961">
    <property type="entry name" value="IP21249P"/>
    <property type="match status" value="1"/>
</dbReference>
<evidence type="ECO:0000256" key="1">
    <source>
        <dbReference type="ARBA" id="ARBA00008601"/>
    </source>
</evidence>
<dbReference type="InterPro" id="IPR000340">
    <property type="entry name" value="Dual-sp_phosphatase_cat-dom"/>
</dbReference>
<feature type="compositionally biased region" description="Low complexity" evidence="4">
    <location>
        <begin position="42"/>
        <end position="54"/>
    </location>
</feature>
<name>W8B462_CERCA</name>
<dbReference type="CDD" id="cd14514">
    <property type="entry name" value="DUSP14-like"/>
    <property type="match status" value="1"/>
</dbReference>
<sequence length="283" mass="31822">MQVLFPEQKLPKSLSESADGRLKIVDEIQNLLQAANIAGANNLSNNSSKQSSEELQVESKPRIDTDGNNNNNAKTDLNGRIAVESALQASIHTHTPFAGISQLLPSLYLCGAGVAMPMMLDQLQVRFIINVAPELPDTPLSSVTKPLYLRISVHDRPDSDLSVHFDEVADMIEEVRQLGGKSLVHCVAGVSRSTTLCLAYLMKYAGMSLRTAYLHVKAIRPQIRPNTGFFQQLRRYEEQLRGTCSVQMVYYESLNKEIPDVYQPEYRAMEEFYQRQRKALKRH</sequence>
<dbReference type="OrthoDB" id="285418at2759"/>
<dbReference type="PROSITE" id="PS50054">
    <property type="entry name" value="TYR_PHOSPHATASE_DUAL"/>
    <property type="match status" value="1"/>
</dbReference>
<feature type="region of interest" description="Disordered" evidence="4">
    <location>
        <begin position="42"/>
        <end position="72"/>
    </location>
</feature>
<dbReference type="SMART" id="SM00195">
    <property type="entry name" value="DSPc"/>
    <property type="match status" value="1"/>
</dbReference>
<gene>
    <name evidence="7" type="primary">DUS18</name>
</gene>
<feature type="domain" description="Tyrosine specific protein phosphatases" evidence="6">
    <location>
        <begin position="166"/>
        <end position="223"/>
    </location>
</feature>
<evidence type="ECO:0000256" key="2">
    <source>
        <dbReference type="ARBA" id="ARBA00022801"/>
    </source>
</evidence>
<dbReference type="SUPFAM" id="SSF52799">
    <property type="entry name" value="(Phosphotyrosine protein) phosphatases II"/>
    <property type="match status" value="1"/>
</dbReference>
<dbReference type="InterPro" id="IPR029021">
    <property type="entry name" value="Prot-tyrosine_phosphatase-like"/>
</dbReference>
<dbReference type="PROSITE" id="PS50056">
    <property type="entry name" value="TYR_PHOSPHATASE_2"/>
    <property type="match status" value="1"/>
</dbReference>
<dbReference type="InterPro" id="IPR052103">
    <property type="entry name" value="Dual_spec_Phospatases"/>
</dbReference>
<dbReference type="Gene3D" id="3.90.190.10">
    <property type="entry name" value="Protein tyrosine phosphatase superfamily"/>
    <property type="match status" value="1"/>
</dbReference>
<reference evidence="7" key="1">
    <citation type="submission" date="2013-07" db="EMBL/GenBank/DDBJ databases">
        <authorList>
            <person name="Geib S."/>
        </authorList>
    </citation>
    <scope>NUCLEOTIDE SEQUENCE</scope>
</reference>
<dbReference type="GO" id="GO:0004721">
    <property type="term" value="F:phosphoprotein phosphatase activity"/>
    <property type="evidence" value="ECO:0007669"/>
    <property type="project" value="UniProtKB-KW"/>
</dbReference>
<accession>W8B462</accession>
<keyword evidence="2" id="KW-0378">Hydrolase</keyword>
<evidence type="ECO:0000259" key="5">
    <source>
        <dbReference type="PROSITE" id="PS50054"/>
    </source>
</evidence>
<dbReference type="PANTHER" id="PTHR45961:SF6">
    <property type="entry name" value="IP21249P"/>
    <property type="match status" value="1"/>
</dbReference>
<dbReference type="InterPro" id="IPR000387">
    <property type="entry name" value="Tyr_Pase_dom"/>
</dbReference>
<proteinExistence type="evidence at transcript level"/>
<dbReference type="PROSITE" id="PS00383">
    <property type="entry name" value="TYR_PHOSPHATASE_1"/>
    <property type="match status" value="1"/>
</dbReference>
<comment type="similarity">
    <text evidence="1">Belongs to the protein-tyrosine phosphatase family. Non-receptor class dual specificity subfamily.</text>
</comment>
<feature type="domain" description="Tyrosine-protein phosphatase" evidence="5">
    <location>
        <begin position="99"/>
        <end position="242"/>
    </location>
</feature>
<reference evidence="7" key="2">
    <citation type="journal article" date="2014" name="BMC Genomics">
        <title>A genomic perspective to assessing quality of mass-reared SIT flies used in Mediterranean fruit fly (Ceratitis capitata) eradication in California.</title>
        <authorList>
            <person name="Calla B."/>
            <person name="Hall B."/>
            <person name="Hou S."/>
            <person name="Geib S.M."/>
        </authorList>
    </citation>
    <scope>NUCLEOTIDE SEQUENCE</scope>
</reference>
<evidence type="ECO:0000313" key="7">
    <source>
        <dbReference type="EMBL" id="JAB93362.1"/>
    </source>
</evidence>
<dbReference type="GO" id="GO:0005737">
    <property type="term" value="C:cytoplasm"/>
    <property type="evidence" value="ECO:0007669"/>
    <property type="project" value="TreeGrafter"/>
</dbReference>
<dbReference type="EMBL" id="GAMC01013193">
    <property type="protein sequence ID" value="JAB93362.1"/>
    <property type="molecule type" value="mRNA"/>
</dbReference>
<keyword evidence="3" id="KW-0904">Protein phosphatase</keyword>
<evidence type="ECO:0000259" key="6">
    <source>
        <dbReference type="PROSITE" id="PS50056"/>
    </source>
</evidence>
<protein>
    <submittedName>
        <fullName evidence="7">Dual specificity protein phosphatase 18</fullName>
    </submittedName>
</protein>
<dbReference type="Pfam" id="PF00782">
    <property type="entry name" value="DSPc"/>
    <property type="match status" value="1"/>
</dbReference>
<organism evidence="7">
    <name type="scientific">Ceratitis capitata</name>
    <name type="common">Mediterranean fruit fly</name>
    <name type="synonym">Tephritis capitata</name>
    <dbReference type="NCBI Taxonomy" id="7213"/>
    <lineage>
        <taxon>Eukaryota</taxon>
        <taxon>Metazoa</taxon>
        <taxon>Ecdysozoa</taxon>
        <taxon>Arthropoda</taxon>
        <taxon>Hexapoda</taxon>
        <taxon>Insecta</taxon>
        <taxon>Pterygota</taxon>
        <taxon>Neoptera</taxon>
        <taxon>Endopterygota</taxon>
        <taxon>Diptera</taxon>
        <taxon>Brachycera</taxon>
        <taxon>Muscomorpha</taxon>
        <taxon>Tephritoidea</taxon>
        <taxon>Tephritidae</taxon>
        <taxon>Ceratitis</taxon>
        <taxon>Ceratitis</taxon>
    </lineage>
</organism>
<dbReference type="AlphaFoldDB" id="W8B462"/>
<dbReference type="InterPro" id="IPR016130">
    <property type="entry name" value="Tyr_Pase_AS"/>
</dbReference>
<evidence type="ECO:0000256" key="3">
    <source>
        <dbReference type="ARBA" id="ARBA00022912"/>
    </source>
</evidence>
<evidence type="ECO:0000256" key="4">
    <source>
        <dbReference type="SAM" id="MobiDB-lite"/>
    </source>
</evidence>